<dbReference type="AlphaFoldDB" id="A0A498I570"/>
<sequence length="356" mass="39744">MAASSCAQPTQPAILDNPKPPMVRVHNKDVEAAFLVVSNHLLNGCRVWWEDIDYVSINLPPPTNPLRPCTRTHPCYLDLGFRFPFLSLWKEILTHFQIGICNLTHSSICIISCFWRLKEWYHPGLGLSEFRVFYSLWRSAKTRYFFFSIAPHFNGLLTSLISSIKTRTAQDALKPLKCSNDTSGMEKKKRKRKTEGVALTAIPAKTSKKKTRLPSNFRIYLDKAPETIYPVSLAEKTLQGVHTGSTGHSGSQILAGDSNILALDGSLIHPSISEGVSIEVPCLVVRSNVGSKQFSLDASGLRDARHAQALICSAIASADSKEIRTTEDLRKSRIIAEQDIQERNNRLEALLDTKRT</sequence>
<comment type="caution">
    <text evidence="1">The sequence shown here is derived from an EMBL/GenBank/DDBJ whole genome shotgun (WGS) entry which is preliminary data.</text>
</comment>
<organism evidence="1 2">
    <name type="scientific">Malus domestica</name>
    <name type="common">Apple</name>
    <name type="synonym">Pyrus malus</name>
    <dbReference type="NCBI Taxonomy" id="3750"/>
    <lineage>
        <taxon>Eukaryota</taxon>
        <taxon>Viridiplantae</taxon>
        <taxon>Streptophyta</taxon>
        <taxon>Embryophyta</taxon>
        <taxon>Tracheophyta</taxon>
        <taxon>Spermatophyta</taxon>
        <taxon>Magnoliopsida</taxon>
        <taxon>eudicotyledons</taxon>
        <taxon>Gunneridae</taxon>
        <taxon>Pentapetalae</taxon>
        <taxon>rosids</taxon>
        <taxon>fabids</taxon>
        <taxon>Rosales</taxon>
        <taxon>Rosaceae</taxon>
        <taxon>Amygdaloideae</taxon>
        <taxon>Maleae</taxon>
        <taxon>Malus</taxon>
    </lineage>
</organism>
<reference evidence="1 2" key="1">
    <citation type="submission" date="2018-10" db="EMBL/GenBank/DDBJ databases">
        <title>A high-quality apple genome assembly.</title>
        <authorList>
            <person name="Hu J."/>
        </authorList>
    </citation>
    <scope>NUCLEOTIDE SEQUENCE [LARGE SCALE GENOMIC DNA]</scope>
    <source>
        <strain evidence="2">cv. HFTH1</strain>
        <tissue evidence="1">Young leaf</tissue>
    </source>
</reference>
<keyword evidence="2" id="KW-1185">Reference proteome</keyword>
<proteinExistence type="predicted"/>
<protein>
    <submittedName>
        <fullName evidence="1">Uncharacterized protein</fullName>
    </submittedName>
</protein>
<evidence type="ECO:0000313" key="1">
    <source>
        <dbReference type="EMBL" id="RXH78646.1"/>
    </source>
</evidence>
<name>A0A498I570_MALDO</name>
<dbReference type="Proteomes" id="UP000290289">
    <property type="component" value="Chromosome 13"/>
</dbReference>
<dbReference type="EMBL" id="RDQH01000339">
    <property type="protein sequence ID" value="RXH78646.1"/>
    <property type="molecule type" value="Genomic_DNA"/>
</dbReference>
<gene>
    <name evidence="1" type="ORF">DVH24_002164</name>
</gene>
<accession>A0A498I570</accession>
<evidence type="ECO:0000313" key="2">
    <source>
        <dbReference type="Proteomes" id="UP000290289"/>
    </source>
</evidence>